<comment type="caution">
    <text evidence="1">The sequence shown here is derived from an EMBL/GenBank/DDBJ whole genome shotgun (WGS) entry which is preliminary data.</text>
</comment>
<dbReference type="RefSeq" id="WP_376873104.1">
    <property type="nucleotide sequence ID" value="NZ_JBHUHP010000004.1"/>
</dbReference>
<accession>A0ABW4X9A5</accession>
<dbReference type="InterPro" id="IPR013783">
    <property type="entry name" value="Ig-like_fold"/>
</dbReference>
<dbReference type="InterPro" id="IPR014756">
    <property type="entry name" value="Ig_E-set"/>
</dbReference>
<dbReference type="EMBL" id="JBHUHP010000004">
    <property type="protein sequence ID" value="MFD2091144.1"/>
    <property type="molecule type" value="Genomic_DNA"/>
</dbReference>
<dbReference type="SUPFAM" id="SSF81296">
    <property type="entry name" value="E set domains"/>
    <property type="match status" value="1"/>
</dbReference>
<evidence type="ECO:0000313" key="2">
    <source>
        <dbReference type="Proteomes" id="UP001597402"/>
    </source>
</evidence>
<dbReference type="Gene3D" id="2.60.40.10">
    <property type="entry name" value="Immunoglobulins"/>
    <property type="match status" value="1"/>
</dbReference>
<proteinExistence type="predicted"/>
<protein>
    <submittedName>
        <fullName evidence="1">Isoamylase early set domain-containing protein</fullName>
    </submittedName>
</protein>
<dbReference type="Proteomes" id="UP001597402">
    <property type="component" value="Unassembled WGS sequence"/>
</dbReference>
<dbReference type="CDD" id="cd07184">
    <property type="entry name" value="E_set_Isoamylase_like_N"/>
    <property type="match status" value="1"/>
</dbReference>
<organism evidence="1 2">
    <name type="scientific">Blastococcus deserti</name>
    <dbReference type="NCBI Taxonomy" id="2259033"/>
    <lineage>
        <taxon>Bacteria</taxon>
        <taxon>Bacillati</taxon>
        <taxon>Actinomycetota</taxon>
        <taxon>Actinomycetes</taxon>
        <taxon>Geodermatophilales</taxon>
        <taxon>Geodermatophilaceae</taxon>
        <taxon>Blastococcus</taxon>
    </lineage>
</organism>
<gene>
    <name evidence="1" type="ORF">ACFSHS_06100</name>
</gene>
<reference evidence="2" key="1">
    <citation type="journal article" date="2019" name="Int. J. Syst. Evol. Microbiol.">
        <title>The Global Catalogue of Microorganisms (GCM) 10K type strain sequencing project: providing services to taxonomists for standard genome sequencing and annotation.</title>
        <authorList>
            <consortium name="The Broad Institute Genomics Platform"/>
            <consortium name="The Broad Institute Genome Sequencing Center for Infectious Disease"/>
            <person name="Wu L."/>
            <person name="Ma J."/>
        </authorList>
    </citation>
    <scope>NUCLEOTIDE SEQUENCE [LARGE SCALE GENOMIC DNA]</scope>
    <source>
        <strain evidence="2">JCM 3338</strain>
    </source>
</reference>
<sequence length="90" mass="9728">MIRRKQVATGVTVTFALEDTVAGPVSVVGDFNGWTPGAHVLRRRSNGTRSVAVTLPAGQPARFRYLAEGGHWFDDPQADAHEEQGSLLLL</sequence>
<keyword evidence="2" id="KW-1185">Reference proteome</keyword>
<evidence type="ECO:0000313" key="1">
    <source>
        <dbReference type="EMBL" id="MFD2091144.1"/>
    </source>
</evidence>
<name>A0ABW4X9A5_9ACTN</name>